<evidence type="ECO:0000256" key="2">
    <source>
        <dbReference type="ARBA" id="ARBA00023002"/>
    </source>
</evidence>
<organism evidence="3 4">
    <name type="scientific">Mucilaginibacter defluvii</name>
    <dbReference type="NCBI Taxonomy" id="1196019"/>
    <lineage>
        <taxon>Bacteria</taxon>
        <taxon>Pseudomonadati</taxon>
        <taxon>Bacteroidota</taxon>
        <taxon>Sphingobacteriia</taxon>
        <taxon>Sphingobacteriales</taxon>
        <taxon>Sphingobacteriaceae</taxon>
        <taxon>Mucilaginibacter</taxon>
    </lineage>
</organism>
<dbReference type="Proteomes" id="UP001501436">
    <property type="component" value="Unassembled WGS sequence"/>
</dbReference>
<dbReference type="PANTHER" id="PTHR43639">
    <property type="entry name" value="OXIDOREDUCTASE, SHORT-CHAIN DEHYDROGENASE/REDUCTASE FAMILY (AFU_ORTHOLOGUE AFUA_5G02870)"/>
    <property type="match status" value="1"/>
</dbReference>
<name>A0ABP9FWB6_9SPHI</name>
<dbReference type="InterPro" id="IPR020904">
    <property type="entry name" value="Sc_DH/Rdtase_CS"/>
</dbReference>
<dbReference type="PANTHER" id="PTHR43639:SF1">
    <property type="entry name" value="SHORT-CHAIN DEHYDROGENASE_REDUCTASE FAMILY PROTEIN"/>
    <property type="match status" value="1"/>
</dbReference>
<dbReference type="Pfam" id="PF13561">
    <property type="entry name" value="adh_short_C2"/>
    <property type="match status" value="1"/>
</dbReference>
<proteinExistence type="inferred from homology"/>
<evidence type="ECO:0000313" key="4">
    <source>
        <dbReference type="Proteomes" id="UP001501436"/>
    </source>
</evidence>
<gene>
    <name evidence="3" type="ORF">GCM10023313_23930</name>
</gene>
<evidence type="ECO:0000313" key="3">
    <source>
        <dbReference type="EMBL" id="GAA4919489.1"/>
    </source>
</evidence>
<dbReference type="RefSeq" id="WP_345331441.1">
    <property type="nucleotide sequence ID" value="NZ_BAABJI010000002.1"/>
</dbReference>
<comment type="caution">
    <text evidence="3">The sequence shown here is derived from an EMBL/GenBank/DDBJ whole genome shotgun (WGS) entry which is preliminary data.</text>
</comment>
<dbReference type="PRINTS" id="PR00081">
    <property type="entry name" value="GDHRDH"/>
</dbReference>
<dbReference type="EMBL" id="BAABJI010000002">
    <property type="protein sequence ID" value="GAA4919489.1"/>
    <property type="molecule type" value="Genomic_DNA"/>
</dbReference>
<accession>A0ABP9FWB6</accession>
<dbReference type="InterPro" id="IPR036291">
    <property type="entry name" value="NAD(P)-bd_dom_sf"/>
</dbReference>
<keyword evidence="2" id="KW-0560">Oxidoreductase</keyword>
<dbReference type="InterPro" id="IPR002347">
    <property type="entry name" value="SDR_fam"/>
</dbReference>
<dbReference type="PRINTS" id="PR00080">
    <property type="entry name" value="SDRFAMILY"/>
</dbReference>
<protein>
    <submittedName>
        <fullName evidence="3">3-oxoacyl-ACP reductase FabG</fullName>
    </submittedName>
</protein>
<comment type="similarity">
    <text evidence="1">Belongs to the short-chain dehydrogenases/reductases (SDR) family.</text>
</comment>
<dbReference type="PROSITE" id="PS00061">
    <property type="entry name" value="ADH_SHORT"/>
    <property type="match status" value="1"/>
</dbReference>
<keyword evidence="4" id="KW-1185">Reference proteome</keyword>
<dbReference type="Gene3D" id="3.40.50.720">
    <property type="entry name" value="NAD(P)-binding Rossmann-like Domain"/>
    <property type="match status" value="1"/>
</dbReference>
<dbReference type="SUPFAM" id="SSF51735">
    <property type="entry name" value="NAD(P)-binding Rossmann-fold domains"/>
    <property type="match status" value="1"/>
</dbReference>
<evidence type="ECO:0000256" key="1">
    <source>
        <dbReference type="ARBA" id="ARBA00006484"/>
    </source>
</evidence>
<reference evidence="4" key="1">
    <citation type="journal article" date="2019" name="Int. J. Syst. Evol. Microbiol.">
        <title>The Global Catalogue of Microorganisms (GCM) 10K type strain sequencing project: providing services to taxonomists for standard genome sequencing and annotation.</title>
        <authorList>
            <consortium name="The Broad Institute Genomics Platform"/>
            <consortium name="The Broad Institute Genome Sequencing Center for Infectious Disease"/>
            <person name="Wu L."/>
            <person name="Ma J."/>
        </authorList>
    </citation>
    <scope>NUCLEOTIDE SEQUENCE [LARGE SCALE GENOMIC DNA]</scope>
    <source>
        <strain evidence="4">JCM 18283</strain>
    </source>
</reference>
<sequence>MKKLANKVALVTGGSRGIGAAIVQRLASEGASVAFTYTSDSSAEKASAIVADIQASGGRALAIKADSRQPEAVTGAVKATVNEFGGLDILVSNAGIFFAKDVSELSVSDYDEMMDINVKAVYVAALEAIKYLKQGSRIITIGSNMGDTAIMPQTLLYTMSKSALQGFTRALARDLGPKGISVTLVQPGPTTTDMNPDNTEFSDFLRSRMAMPEYGTAENIGALVAFLAGEESKYITGSFITADSGFNA</sequence>